<evidence type="ECO:0000313" key="10">
    <source>
        <dbReference type="EMBL" id="CEK84843.1"/>
    </source>
</evidence>
<dbReference type="GO" id="GO:0006895">
    <property type="term" value="P:Golgi to endosome transport"/>
    <property type="evidence" value="ECO:0007669"/>
    <property type="project" value="TreeGrafter"/>
</dbReference>
<dbReference type="AlphaFoldDB" id="A0A0B7AVF2"/>
<keyword evidence="3" id="KW-0813">Transport</keyword>
<evidence type="ECO:0000256" key="7">
    <source>
        <dbReference type="ARBA" id="ARBA00023034"/>
    </source>
</evidence>
<evidence type="ECO:0000256" key="3">
    <source>
        <dbReference type="ARBA" id="ARBA00022448"/>
    </source>
</evidence>
<feature type="transmembrane region" description="Helical" evidence="9">
    <location>
        <begin position="78"/>
        <end position="96"/>
    </location>
</feature>
<evidence type="ECO:0008006" key="11">
    <source>
        <dbReference type="Google" id="ProtNLM"/>
    </source>
</evidence>
<keyword evidence="7" id="KW-0333">Golgi apparatus</keyword>
<name>A0A0B7AVF2_9EUPU</name>
<dbReference type="GO" id="GO:0005802">
    <property type="term" value="C:trans-Golgi network"/>
    <property type="evidence" value="ECO:0007669"/>
    <property type="project" value="TreeGrafter"/>
</dbReference>
<evidence type="ECO:0000256" key="1">
    <source>
        <dbReference type="ARBA" id="ARBA00004653"/>
    </source>
</evidence>
<keyword evidence="8 9" id="KW-0472">Membrane</keyword>
<evidence type="ECO:0000256" key="4">
    <source>
        <dbReference type="ARBA" id="ARBA00022692"/>
    </source>
</evidence>
<sequence>MLHLMKLPWSNMAGQFRSFQWDPVLIIAQIIAMVSLWYFSLGMWIFIVDVIGKFDLSTDQIFTQSDLGLYEDSGRTTIIAYALNSITVSFIMWGVVGRTKQCLDFTATIHLFHFFACWFSFGYIPVTFWWWVTNIVCVALTTVMAEYLCMQSEMKAIPVGMGPKVDL</sequence>
<evidence type="ECO:0000256" key="9">
    <source>
        <dbReference type="SAM" id="Phobius"/>
    </source>
</evidence>
<evidence type="ECO:0000256" key="8">
    <source>
        <dbReference type="ARBA" id="ARBA00023136"/>
    </source>
</evidence>
<keyword evidence="6 9" id="KW-1133">Transmembrane helix</keyword>
<comment type="similarity">
    <text evidence="2">Belongs to the SYS1 family.</text>
</comment>
<dbReference type="PANTHER" id="PTHR12952">
    <property type="entry name" value="SYS1"/>
    <property type="match status" value="1"/>
</dbReference>
<dbReference type="GO" id="GO:0034067">
    <property type="term" value="P:protein localization to Golgi apparatus"/>
    <property type="evidence" value="ECO:0007669"/>
    <property type="project" value="TreeGrafter"/>
</dbReference>
<protein>
    <recommendedName>
        <fullName evidence="11">Protein SYS1 homolog</fullName>
    </recommendedName>
</protein>
<dbReference type="GO" id="GO:0043001">
    <property type="term" value="P:Golgi to plasma membrane protein transport"/>
    <property type="evidence" value="ECO:0007669"/>
    <property type="project" value="TreeGrafter"/>
</dbReference>
<accession>A0A0B7AVF2</accession>
<keyword evidence="5" id="KW-0653">Protein transport</keyword>
<feature type="transmembrane region" description="Helical" evidence="9">
    <location>
        <begin position="103"/>
        <end position="122"/>
    </location>
</feature>
<dbReference type="GO" id="GO:0005829">
    <property type="term" value="C:cytosol"/>
    <property type="evidence" value="ECO:0007669"/>
    <property type="project" value="GOC"/>
</dbReference>
<proteinExistence type="inferred from homology"/>
<dbReference type="InterPro" id="IPR019185">
    <property type="entry name" value="Integral_membrane_SYS1-rel"/>
</dbReference>
<dbReference type="Pfam" id="PF09801">
    <property type="entry name" value="SYS1"/>
    <property type="match status" value="1"/>
</dbReference>
<evidence type="ECO:0000256" key="5">
    <source>
        <dbReference type="ARBA" id="ARBA00022927"/>
    </source>
</evidence>
<gene>
    <name evidence="10" type="primary">ORF144848</name>
</gene>
<dbReference type="EMBL" id="HACG01037978">
    <property type="protein sequence ID" value="CEK84843.1"/>
    <property type="molecule type" value="Transcribed_RNA"/>
</dbReference>
<reference evidence="10" key="1">
    <citation type="submission" date="2014-12" db="EMBL/GenBank/DDBJ databases">
        <title>Insight into the proteome of Arion vulgaris.</title>
        <authorList>
            <person name="Aradska J."/>
            <person name="Bulat T."/>
            <person name="Smidak R."/>
            <person name="Sarate P."/>
            <person name="Gangsoo J."/>
            <person name="Sialana F."/>
            <person name="Bilban M."/>
            <person name="Lubec G."/>
        </authorList>
    </citation>
    <scope>NUCLEOTIDE SEQUENCE</scope>
    <source>
        <tissue evidence="10">Skin</tissue>
    </source>
</reference>
<evidence type="ECO:0000256" key="2">
    <source>
        <dbReference type="ARBA" id="ARBA00008160"/>
    </source>
</evidence>
<dbReference type="GO" id="GO:0000139">
    <property type="term" value="C:Golgi membrane"/>
    <property type="evidence" value="ECO:0007669"/>
    <property type="project" value="UniProtKB-SubCell"/>
</dbReference>
<feature type="transmembrane region" description="Helical" evidence="9">
    <location>
        <begin position="21"/>
        <end position="47"/>
    </location>
</feature>
<evidence type="ECO:0000256" key="6">
    <source>
        <dbReference type="ARBA" id="ARBA00022989"/>
    </source>
</evidence>
<keyword evidence="4 9" id="KW-0812">Transmembrane</keyword>
<organism evidence="10">
    <name type="scientific">Arion vulgaris</name>
    <dbReference type="NCBI Taxonomy" id="1028688"/>
    <lineage>
        <taxon>Eukaryota</taxon>
        <taxon>Metazoa</taxon>
        <taxon>Spiralia</taxon>
        <taxon>Lophotrochozoa</taxon>
        <taxon>Mollusca</taxon>
        <taxon>Gastropoda</taxon>
        <taxon>Heterobranchia</taxon>
        <taxon>Euthyneura</taxon>
        <taxon>Panpulmonata</taxon>
        <taxon>Eupulmonata</taxon>
        <taxon>Stylommatophora</taxon>
        <taxon>Helicina</taxon>
        <taxon>Arionoidea</taxon>
        <taxon>Arionidae</taxon>
        <taxon>Arion</taxon>
    </lineage>
</organism>
<comment type="subcellular location">
    <subcellularLocation>
        <location evidence="1">Golgi apparatus membrane</location>
        <topology evidence="1">Multi-pass membrane protein</topology>
    </subcellularLocation>
</comment>
<dbReference type="PANTHER" id="PTHR12952:SF0">
    <property type="entry name" value="PROTEIN SYS1 HOMOLOG"/>
    <property type="match status" value="1"/>
</dbReference>